<dbReference type="InterPro" id="IPR017746">
    <property type="entry name" value="Cellulose_synthase_operon_BcsQ"/>
</dbReference>
<evidence type="ECO:0000313" key="5">
    <source>
        <dbReference type="EMBL" id="EBP0984925.1"/>
    </source>
</evidence>
<keyword evidence="1" id="KW-0547">Nucleotide-binding</keyword>
<dbReference type="PANTHER" id="PTHR43384:SF4">
    <property type="entry name" value="CELLULOSE BIOSYNTHESIS PROTEIN BCSQ-RELATED"/>
    <property type="match status" value="1"/>
</dbReference>
<dbReference type="GO" id="GO:0005524">
    <property type="term" value="F:ATP binding"/>
    <property type="evidence" value="ECO:0007669"/>
    <property type="project" value="UniProtKB-KW"/>
</dbReference>
<keyword evidence="2" id="KW-0067">ATP-binding</keyword>
<evidence type="ECO:0000313" key="4">
    <source>
        <dbReference type="EMBL" id="EBN7904055.1"/>
    </source>
</evidence>
<dbReference type="PANTHER" id="PTHR43384">
    <property type="entry name" value="SEPTUM SITE-DETERMINING PROTEIN MIND HOMOLOG, CHLOROPLASTIC-RELATED"/>
    <property type="match status" value="1"/>
</dbReference>
<evidence type="ECO:0000256" key="1">
    <source>
        <dbReference type="ARBA" id="ARBA00022741"/>
    </source>
</evidence>
<name>A0A5T8U3R9_SALER</name>
<dbReference type="GO" id="GO:0009898">
    <property type="term" value="C:cytoplasmic side of plasma membrane"/>
    <property type="evidence" value="ECO:0007669"/>
    <property type="project" value="TreeGrafter"/>
</dbReference>
<dbReference type="InterPro" id="IPR050625">
    <property type="entry name" value="ParA/MinD_ATPase"/>
</dbReference>
<dbReference type="NCBIfam" id="NF007460">
    <property type="entry name" value="PRK10037.1"/>
    <property type="match status" value="1"/>
</dbReference>
<reference evidence="5" key="1">
    <citation type="submission" date="2018-07" db="EMBL/GenBank/DDBJ databases">
        <authorList>
            <consortium name="GenomeTrakr network: Whole genome sequencing for foodborne pathogen traceback"/>
        </authorList>
    </citation>
    <scope>NUCLEOTIDE SEQUENCE</scope>
    <source>
        <strain evidence="5">FNE0169</strain>
    </source>
</reference>
<comment type="caution">
    <text evidence="4">The sequence shown here is derived from an EMBL/GenBank/DDBJ whole genome shotgun (WGS) entry which is preliminary data.</text>
</comment>
<dbReference type="EMBL" id="AAGKQC010000005">
    <property type="protein sequence ID" value="EBP0984925.1"/>
    <property type="molecule type" value="Genomic_DNA"/>
</dbReference>
<dbReference type="GO" id="GO:0051782">
    <property type="term" value="P:negative regulation of cell division"/>
    <property type="evidence" value="ECO:0007669"/>
    <property type="project" value="TreeGrafter"/>
</dbReference>
<dbReference type="InterPro" id="IPR027417">
    <property type="entry name" value="P-loop_NTPase"/>
</dbReference>
<dbReference type="GO" id="GO:0005829">
    <property type="term" value="C:cytosol"/>
    <property type="evidence" value="ECO:0007669"/>
    <property type="project" value="TreeGrafter"/>
</dbReference>
<sequence>MAILGLQGVRGGVGTTSLTAALAWALQILGENVLVIDASPDNLLRMSFNVDFVHQGGWARSLLDGQDWRDAGLRYTSQLDLLPFGQLTAQERENPQDWQETLGEIGSAIQALKASGRYSWILLDLPYGASPLTGQLVSLCDHMLAIAQVDANCHIRLHQQALPAGAHILINDLRIGSQLQDDLYQVWLQSQRRLLPIVIHRDEAMAECMASKQPLGEYRSDSLAAEEVLTLANWCLLHDAGDKTSAGSLR</sequence>
<dbReference type="NCBIfam" id="TIGR03371">
    <property type="entry name" value="cellulose_yhjQ"/>
    <property type="match status" value="1"/>
</dbReference>
<dbReference type="AlphaFoldDB" id="A0A5T8U3R9"/>
<dbReference type="Gene3D" id="3.40.50.300">
    <property type="entry name" value="P-loop containing nucleotide triphosphate hydrolases"/>
    <property type="match status" value="1"/>
</dbReference>
<comment type="similarity">
    <text evidence="3">Belongs to the BcsQ family.</text>
</comment>
<dbReference type="SUPFAM" id="SSF52540">
    <property type="entry name" value="P-loop containing nucleoside triphosphate hydrolases"/>
    <property type="match status" value="1"/>
</dbReference>
<dbReference type="EMBL" id="AAGGTW010000006">
    <property type="protein sequence ID" value="EBN7904055.1"/>
    <property type="molecule type" value="Genomic_DNA"/>
</dbReference>
<evidence type="ECO:0000256" key="3">
    <source>
        <dbReference type="ARBA" id="ARBA00061623"/>
    </source>
</evidence>
<organism evidence="4">
    <name type="scientific">Salmonella enterica</name>
    <name type="common">Salmonella choleraesuis</name>
    <dbReference type="NCBI Taxonomy" id="28901"/>
    <lineage>
        <taxon>Bacteria</taxon>
        <taxon>Pseudomonadati</taxon>
        <taxon>Pseudomonadota</taxon>
        <taxon>Gammaproteobacteria</taxon>
        <taxon>Enterobacterales</taxon>
        <taxon>Enterobacteriaceae</taxon>
        <taxon>Salmonella</taxon>
    </lineage>
</organism>
<dbReference type="GO" id="GO:0016887">
    <property type="term" value="F:ATP hydrolysis activity"/>
    <property type="evidence" value="ECO:0007669"/>
    <property type="project" value="TreeGrafter"/>
</dbReference>
<gene>
    <name evidence="4" type="primary">bcsQ</name>
    <name evidence="4" type="ORF">D0V52_15890</name>
    <name evidence="5" type="ORF">LB15_08950</name>
</gene>
<dbReference type="FunFam" id="3.40.50.300:FF:000943">
    <property type="entry name" value="Cellulose synthase operon protein YhjQ"/>
    <property type="match status" value="1"/>
</dbReference>
<evidence type="ECO:0000256" key="2">
    <source>
        <dbReference type="ARBA" id="ARBA00022840"/>
    </source>
</evidence>
<reference evidence="4" key="2">
    <citation type="submission" date="2018-08" db="EMBL/GenBank/DDBJ databases">
        <authorList>
            <consortium name="PulseNet: The National Subtyping Network for Foodborne Disease Surveillance"/>
            <person name="Tarr C.L."/>
            <person name="Trees E."/>
            <person name="Katz L.S."/>
            <person name="Carleton-Romer H.A."/>
            <person name="Stroika S."/>
            <person name="Kucerova Z."/>
            <person name="Roache K.F."/>
            <person name="Sabol A.L."/>
            <person name="Besser J."/>
            <person name="Gerner-Smidt P."/>
        </authorList>
    </citation>
    <scope>NUCLEOTIDE SEQUENCE</scope>
    <source>
        <strain evidence="4">PNUSAS045480</strain>
    </source>
</reference>
<accession>A0A5T8U3R9</accession>
<dbReference type="Pfam" id="PF06564">
    <property type="entry name" value="CBP_BcsQ"/>
    <property type="match status" value="1"/>
</dbReference>
<proteinExistence type="inferred from homology"/>
<protein>
    <submittedName>
        <fullName evidence="4">Cellulose biosynthesis protein BcsQ</fullName>
    </submittedName>
</protein>